<organism evidence="1 2">
    <name type="scientific">Colletotrichum kahawae</name>
    <name type="common">Coffee berry disease fungus</name>
    <dbReference type="NCBI Taxonomy" id="34407"/>
    <lineage>
        <taxon>Eukaryota</taxon>
        <taxon>Fungi</taxon>
        <taxon>Dikarya</taxon>
        <taxon>Ascomycota</taxon>
        <taxon>Pezizomycotina</taxon>
        <taxon>Sordariomycetes</taxon>
        <taxon>Hypocreomycetidae</taxon>
        <taxon>Glomerellales</taxon>
        <taxon>Glomerellaceae</taxon>
        <taxon>Colletotrichum</taxon>
        <taxon>Colletotrichum gloeosporioides species complex</taxon>
    </lineage>
</organism>
<evidence type="ECO:0000313" key="1">
    <source>
        <dbReference type="EMBL" id="KAK2739293.1"/>
    </source>
</evidence>
<reference evidence="1" key="1">
    <citation type="submission" date="2023-02" db="EMBL/GenBank/DDBJ databases">
        <title>Colletotrichum kahawae CIFC_Que2 genome sequencing and assembly.</title>
        <authorList>
            <person name="Baroncelli R."/>
        </authorList>
    </citation>
    <scope>NUCLEOTIDE SEQUENCE</scope>
    <source>
        <strain evidence="1">CIFC_Que2</strain>
    </source>
</reference>
<dbReference type="EMBL" id="VYYT01000367">
    <property type="protein sequence ID" value="KAK2739293.1"/>
    <property type="molecule type" value="Genomic_DNA"/>
</dbReference>
<name>A0AAE0D1W4_COLKA</name>
<sequence length="262" mass="29772">MPPKMDSRVFITLESFENSYITIVEWETPLLNRLAHPLVADGDLAYLVPDDQIQLANNIAVVSGLRLAKDDDFRRRCLTQYVNQGTLYAHGNPKRRFILAPLSWTGIERDELSIVTPPVESIPCTIWTVPLSSCCAAYLRIIMQESKNSRVRDIASADLSGIIAYGMFGMTYEGSYMKTPEDDPEEDNDKSVDFLDEAAWKEKDALEMRDVLCKIRGWQFKMKDEWLRDMLIQLVSGNLRYEALPSRETQQGGTTEPETGHA</sequence>
<dbReference type="Proteomes" id="UP001281614">
    <property type="component" value="Unassembled WGS sequence"/>
</dbReference>
<evidence type="ECO:0000313" key="2">
    <source>
        <dbReference type="Proteomes" id="UP001281614"/>
    </source>
</evidence>
<accession>A0AAE0D1W4</accession>
<keyword evidence="2" id="KW-1185">Reference proteome</keyword>
<proteinExistence type="predicted"/>
<dbReference type="AlphaFoldDB" id="A0AAE0D1W4"/>
<gene>
    <name evidence="1" type="ORF">CKAH01_07243</name>
</gene>
<protein>
    <submittedName>
        <fullName evidence="1">Uncharacterized protein</fullName>
    </submittedName>
</protein>
<comment type="caution">
    <text evidence="1">The sequence shown here is derived from an EMBL/GenBank/DDBJ whole genome shotgun (WGS) entry which is preliminary data.</text>
</comment>